<sequence length="288" mass="31630">MPDILIRRPPPPPSGPPPIEQVNVPLQIVFIVFLSLGLAGNLAMLLTAIFAKRVVRHISWINFCVAWVVFSISYMLLFLANAEGNKPPPSYQLCLTQAGLVYGAPVLTAYATVALVIEVVVSTRAFITNSTKKSPMYRVVVLLVIPYVLWFAVFLAALISGAMYPKTVNKDGGDGGLYCQIMTGIPGRVVAVLVGIALVLSFSLEVYLGVMLRKNWRAIGDQRSKLPLSMMLRVTIFMGGSGLAFSTVFVFLSKMFEISNLVMAIMPFLSFLAFGTQRDIISVWTFRK</sequence>
<feature type="transmembrane region" description="Helical" evidence="1">
    <location>
        <begin position="58"/>
        <end position="80"/>
    </location>
</feature>
<proteinExistence type="predicted"/>
<feature type="transmembrane region" description="Helical" evidence="1">
    <location>
        <begin position="28"/>
        <end position="51"/>
    </location>
</feature>
<dbReference type="AlphaFoldDB" id="A0AAW0FWJ6"/>
<feature type="transmembrane region" description="Helical" evidence="1">
    <location>
        <begin position="231"/>
        <end position="252"/>
    </location>
</feature>
<accession>A0AAW0FWJ6</accession>
<protein>
    <recommendedName>
        <fullName evidence="4">G-protein coupled receptors family 1 profile domain-containing protein</fullName>
    </recommendedName>
</protein>
<feature type="transmembrane region" description="Helical" evidence="1">
    <location>
        <begin position="258"/>
        <end position="276"/>
    </location>
</feature>
<dbReference type="SUPFAM" id="SSF81321">
    <property type="entry name" value="Family A G protein-coupled receptor-like"/>
    <property type="match status" value="1"/>
</dbReference>
<evidence type="ECO:0000313" key="3">
    <source>
        <dbReference type="Proteomes" id="UP001385951"/>
    </source>
</evidence>
<gene>
    <name evidence="2" type="ORF">QCA50_014369</name>
</gene>
<keyword evidence="1" id="KW-1133">Transmembrane helix</keyword>
<keyword evidence="1" id="KW-0472">Membrane</keyword>
<dbReference type="EMBL" id="JASBNA010000035">
    <property type="protein sequence ID" value="KAK7682569.1"/>
    <property type="molecule type" value="Genomic_DNA"/>
</dbReference>
<feature type="transmembrane region" description="Helical" evidence="1">
    <location>
        <begin position="139"/>
        <end position="165"/>
    </location>
</feature>
<evidence type="ECO:0000313" key="2">
    <source>
        <dbReference type="EMBL" id="KAK7682569.1"/>
    </source>
</evidence>
<organism evidence="2 3">
    <name type="scientific">Cerrena zonata</name>
    <dbReference type="NCBI Taxonomy" id="2478898"/>
    <lineage>
        <taxon>Eukaryota</taxon>
        <taxon>Fungi</taxon>
        <taxon>Dikarya</taxon>
        <taxon>Basidiomycota</taxon>
        <taxon>Agaricomycotina</taxon>
        <taxon>Agaricomycetes</taxon>
        <taxon>Polyporales</taxon>
        <taxon>Cerrenaceae</taxon>
        <taxon>Cerrena</taxon>
    </lineage>
</organism>
<keyword evidence="1" id="KW-0812">Transmembrane</keyword>
<feature type="transmembrane region" description="Helical" evidence="1">
    <location>
        <begin position="185"/>
        <end position="210"/>
    </location>
</feature>
<evidence type="ECO:0008006" key="4">
    <source>
        <dbReference type="Google" id="ProtNLM"/>
    </source>
</evidence>
<feature type="transmembrane region" description="Helical" evidence="1">
    <location>
        <begin position="100"/>
        <end position="127"/>
    </location>
</feature>
<keyword evidence="3" id="KW-1185">Reference proteome</keyword>
<evidence type="ECO:0000256" key="1">
    <source>
        <dbReference type="SAM" id="Phobius"/>
    </source>
</evidence>
<name>A0AAW0FWJ6_9APHY</name>
<reference evidence="2 3" key="1">
    <citation type="submission" date="2022-09" db="EMBL/GenBank/DDBJ databases">
        <authorList>
            <person name="Palmer J.M."/>
        </authorList>
    </citation>
    <scope>NUCLEOTIDE SEQUENCE [LARGE SCALE GENOMIC DNA]</scope>
    <source>
        <strain evidence="2 3">DSM 7382</strain>
    </source>
</reference>
<dbReference type="Proteomes" id="UP001385951">
    <property type="component" value="Unassembled WGS sequence"/>
</dbReference>
<comment type="caution">
    <text evidence="2">The sequence shown here is derived from an EMBL/GenBank/DDBJ whole genome shotgun (WGS) entry which is preliminary data.</text>
</comment>